<keyword evidence="2" id="KW-1185">Reference proteome</keyword>
<comment type="caution">
    <text evidence="1">The sequence shown here is derived from an EMBL/GenBank/DDBJ whole genome shotgun (WGS) entry which is preliminary data.</text>
</comment>
<gene>
    <name evidence="1" type="ORF">FHR83_006805</name>
</gene>
<dbReference type="EMBL" id="JACHXF010000017">
    <property type="protein sequence ID" value="MBB3099099.1"/>
    <property type="molecule type" value="Genomic_DNA"/>
</dbReference>
<reference evidence="1 2" key="1">
    <citation type="submission" date="2020-08" db="EMBL/GenBank/DDBJ databases">
        <title>Genomic Encyclopedia of Type Strains, Phase III (KMG-III): the genomes of soil and plant-associated and newly described type strains.</title>
        <authorList>
            <person name="Whitman W."/>
        </authorList>
    </citation>
    <scope>NUCLEOTIDE SEQUENCE [LARGE SCALE GENOMIC DNA]</scope>
    <source>
        <strain evidence="1 2">CECT 3287</strain>
    </source>
</reference>
<sequence>MIWKNPPADQLTTYERQHNAWIVSGDEVQTGDVLVLLGRCFRIDRFTPYEGTVLDDPEARDAWTEGYVLLPVQPGQRYRILPRPDNTKDTP</sequence>
<proteinExistence type="predicted"/>
<name>A0A7W5FHX9_9ACTN</name>
<organism evidence="1 2">
    <name type="scientific">Actinoplanes campanulatus</name>
    <dbReference type="NCBI Taxonomy" id="113559"/>
    <lineage>
        <taxon>Bacteria</taxon>
        <taxon>Bacillati</taxon>
        <taxon>Actinomycetota</taxon>
        <taxon>Actinomycetes</taxon>
        <taxon>Micromonosporales</taxon>
        <taxon>Micromonosporaceae</taxon>
        <taxon>Actinoplanes</taxon>
    </lineage>
</organism>
<evidence type="ECO:0000313" key="2">
    <source>
        <dbReference type="Proteomes" id="UP000590749"/>
    </source>
</evidence>
<protein>
    <submittedName>
        <fullName evidence="1">Uncharacterized protein</fullName>
    </submittedName>
</protein>
<evidence type="ECO:0000313" key="1">
    <source>
        <dbReference type="EMBL" id="MBB3099099.1"/>
    </source>
</evidence>
<dbReference type="Proteomes" id="UP000590749">
    <property type="component" value="Unassembled WGS sequence"/>
</dbReference>
<accession>A0A7W5FHX9</accession>
<dbReference type="AlphaFoldDB" id="A0A7W5FHX9"/>
<dbReference type="RefSeq" id="WP_183225174.1">
    <property type="nucleotide sequence ID" value="NZ_BMPW01000020.1"/>
</dbReference>